<proteinExistence type="predicted"/>
<evidence type="ECO:0000313" key="1">
    <source>
        <dbReference type="EMBL" id="KAK8580185.1"/>
    </source>
</evidence>
<reference evidence="1 2" key="1">
    <citation type="journal article" date="2024" name="G3 (Bethesda)">
        <title>Genome assembly of Hibiscus sabdariffa L. provides insights into metabolisms of medicinal natural products.</title>
        <authorList>
            <person name="Kim T."/>
        </authorList>
    </citation>
    <scope>NUCLEOTIDE SEQUENCE [LARGE SCALE GENOMIC DNA]</scope>
    <source>
        <strain evidence="1">TK-2024</strain>
        <tissue evidence="1">Old leaves</tissue>
    </source>
</reference>
<protein>
    <submittedName>
        <fullName evidence="1">Uncharacterized protein</fullName>
    </submittedName>
</protein>
<sequence length="71" mass="7533">MDDLLNDQFVPDAVHRFRFLAEFGAKGDGILGNKVLSFPFVSSKVAAVVGSAGHQSVEQVVGAKIEEAVLC</sequence>
<dbReference type="Proteomes" id="UP001472677">
    <property type="component" value="Unassembled WGS sequence"/>
</dbReference>
<organism evidence="1 2">
    <name type="scientific">Hibiscus sabdariffa</name>
    <name type="common">roselle</name>
    <dbReference type="NCBI Taxonomy" id="183260"/>
    <lineage>
        <taxon>Eukaryota</taxon>
        <taxon>Viridiplantae</taxon>
        <taxon>Streptophyta</taxon>
        <taxon>Embryophyta</taxon>
        <taxon>Tracheophyta</taxon>
        <taxon>Spermatophyta</taxon>
        <taxon>Magnoliopsida</taxon>
        <taxon>eudicotyledons</taxon>
        <taxon>Gunneridae</taxon>
        <taxon>Pentapetalae</taxon>
        <taxon>rosids</taxon>
        <taxon>malvids</taxon>
        <taxon>Malvales</taxon>
        <taxon>Malvaceae</taxon>
        <taxon>Malvoideae</taxon>
        <taxon>Hibiscus</taxon>
    </lineage>
</organism>
<evidence type="ECO:0000313" key="2">
    <source>
        <dbReference type="Proteomes" id="UP001472677"/>
    </source>
</evidence>
<gene>
    <name evidence="1" type="ORF">V6N12_070469</name>
</gene>
<accession>A0ABR2FH29</accession>
<dbReference type="EMBL" id="JBBPBM010000006">
    <property type="protein sequence ID" value="KAK8580185.1"/>
    <property type="molecule type" value="Genomic_DNA"/>
</dbReference>
<keyword evidence="2" id="KW-1185">Reference proteome</keyword>
<comment type="caution">
    <text evidence="1">The sequence shown here is derived from an EMBL/GenBank/DDBJ whole genome shotgun (WGS) entry which is preliminary data.</text>
</comment>
<name>A0ABR2FH29_9ROSI</name>